<name>A0A7C1W4D9_9GAMM</name>
<dbReference type="PANTHER" id="PTHR43303">
    <property type="entry name" value="NADPH DEHYDROGENASE C23G7.10C-RELATED"/>
    <property type="match status" value="1"/>
</dbReference>
<keyword evidence="5" id="KW-0560">Oxidoreductase</keyword>
<dbReference type="InterPro" id="IPR044152">
    <property type="entry name" value="YqjM-like"/>
</dbReference>
<evidence type="ECO:0000256" key="4">
    <source>
        <dbReference type="ARBA" id="ARBA00022857"/>
    </source>
</evidence>
<dbReference type="GO" id="GO:0003959">
    <property type="term" value="F:NADPH dehydrogenase activity"/>
    <property type="evidence" value="ECO:0007669"/>
    <property type="project" value="InterPro"/>
</dbReference>
<evidence type="ECO:0000256" key="5">
    <source>
        <dbReference type="ARBA" id="ARBA00023002"/>
    </source>
</evidence>
<comment type="cofactor">
    <cofactor evidence="1">
        <name>FMN</name>
        <dbReference type="ChEBI" id="CHEBI:58210"/>
    </cofactor>
</comment>
<dbReference type="SUPFAM" id="SSF51395">
    <property type="entry name" value="FMN-linked oxidoreductases"/>
    <property type="match status" value="1"/>
</dbReference>
<feature type="domain" description="NADH:flavin oxidoreductase/NADH oxidase N-terminal" evidence="6">
    <location>
        <begin position="3"/>
        <end position="339"/>
    </location>
</feature>
<evidence type="ECO:0000313" key="7">
    <source>
        <dbReference type="EMBL" id="HEC73736.1"/>
    </source>
</evidence>
<evidence type="ECO:0000256" key="1">
    <source>
        <dbReference type="ARBA" id="ARBA00001917"/>
    </source>
</evidence>
<keyword evidence="4" id="KW-0521">NADP</keyword>
<dbReference type="InterPro" id="IPR001155">
    <property type="entry name" value="OxRdtase_FMN_N"/>
</dbReference>
<dbReference type="EMBL" id="DRHY01000107">
    <property type="protein sequence ID" value="HEC73736.1"/>
    <property type="molecule type" value="Genomic_DNA"/>
</dbReference>
<dbReference type="Proteomes" id="UP000886384">
    <property type="component" value="Unassembled WGS sequence"/>
</dbReference>
<dbReference type="PANTHER" id="PTHR43303:SF4">
    <property type="entry name" value="NADPH DEHYDROGENASE C23G7.10C-RELATED"/>
    <property type="match status" value="1"/>
</dbReference>
<proteinExistence type="predicted"/>
<accession>A0A7C1W4D9</accession>
<dbReference type="Gene3D" id="3.20.20.70">
    <property type="entry name" value="Aldolase class I"/>
    <property type="match status" value="1"/>
</dbReference>
<dbReference type="CDD" id="cd02932">
    <property type="entry name" value="OYE_YqiM_FMN"/>
    <property type="match status" value="1"/>
</dbReference>
<evidence type="ECO:0000256" key="3">
    <source>
        <dbReference type="ARBA" id="ARBA00022643"/>
    </source>
</evidence>
<dbReference type="AlphaFoldDB" id="A0A7C1W4D9"/>
<reference evidence="7" key="1">
    <citation type="journal article" date="2020" name="mSystems">
        <title>Genome- and Community-Level Interaction Insights into Carbon Utilization and Element Cycling Functions of Hydrothermarchaeota in Hydrothermal Sediment.</title>
        <authorList>
            <person name="Zhou Z."/>
            <person name="Liu Y."/>
            <person name="Xu W."/>
            <person name="Pan J."/>
            <person name="Luo Z.H."/>
            <person name="Li M."/>
        </authorList>
    </citation>
    <scope>NUCLEOTIDE SEQUENCE [LARGE SCALE GENOMIC DNA]</scope>
    <source>
        <strain evidence="7">HyVt-380</strain>
    </source>
</reference>
<dbReference type="GO" id="GO:0050661">
    <property type="term" value="F:NADP binding"/>
    <property type="evidence" value="ECO:0007669"/>
    <property type="project" value="InterPro"/>
</dbReference>
<dbReference type="InterPro" id="IPR013785">
    <property type="entry name" value="Aldolase_TIM"/>
</dbReference>
<dbReference type="Pfam" id="PF00724">
    <property type="entry name" value="Oxidored_FMN"/>
    <property type="match status" value="1"/>
</dbReference>
<keyword evidence="3" id="KW-0288">FMN</keyword>
<evidence type="ECO:0000256" key="2">
    <source>
        <dbReference type="ARBA" id="ARBA00022630"/>
    </source>
</evidence>
<gene>
    <name evidence="7" type="ORF">ENI26_05095</name>
</gene>
<evidence type="ECO:0000259" key="6">
    <source>
        <dbReference type="Pfam" id="PF00724"/>
    </source>
</evidence>
<comment type="caution">
    <text evidence="7">The sequence shown here is derived from an EMBL/GenBank/DDBJ whole genome shotgun (WGS) entry which is preliminary data.</text>
</comment>
<dbReference type="GO" id="GO:0010181">
    <property type="term" value="F:FMN binding"/>
    <property type="evidence" value="ECO:0007669"/>
    <property type="project" value="InterPro"/>
</dbReference>
<protein>
    <submittedName>
        <fullName evidence="7">NADH:flavin oxidoreductase/NADH oxidase</fullName>
    </submittedName>
</protein>
<sequence length="371" mass="40420">MSQLFSPLKIRTLTLQNRLIIAPMCQYSAKQGCAQDWHVIHLGQLAQSGAGLLIIEAAAVSAVGRITYGDLGLWDEHTEAALANTLKSVKKYSSIPMAIQLSHAGRKASTEKPWLGGDFIESEHENGWQVVGPSAIPFHEGQTLPQQLTQDDISEVVGQFVSSAKRAEKLGFDAIEVHAAHGYLLHQFLSPLSNQRDDQYGGQLENRMRFVLEVFQAVREAVSTDMIVGIRISATDWVEGGWDVSQSIELAKALDDIGCDYLHVSSGGLSPLQDIPVADGYQVPLAESIKPHINMPVIAVGLITKAEQAEAILQDDKADAIAMARGILYNPHWAWQAAASLDATVEVPPQYLRAEPHGKKGHLTAMPQKEN</sequence>
<keyword evidence="2" id="KW-0285">Flavoprotein</keyword>
<organism evidence="7">
    <name type="scientific">Methylophaga aminisulfidivorans</name>
    <dbReference type="NCBI Taxonomy" id="230105"/>
    <lineage>
        <taxon>Bacteria</taxon>
        <taxon>Pseudomonadati</taxon>
        <taxon>Pseudomonadota</taxon>
        <taxon>Gammaproteobacteria</taxon>
        <taxon>Thiotrichales</taxon>
        <taxon>Piscirickettsiaceae</taxon>
        <taxon>Methylophaga</taxon>
    </lineage>
</organism>